<dbReference type="InterPro" id="IPR000683">
    <property type="entry name" value="Gfo/Idh/MocA-like_OxRdtase_N"/>
</dbReference>
<evidence type="ECO:0000259" key="3">
    <source>
        <dbReference type="Pfam" id="PF01408"/>
    </source>
</evidence>
<keyword evidence="6" id="KW-1185">Reference proteome</keyword>
<dbReference type="InterPro" id="IPR055170">
    <property type="entry name" value="GFO_IDH_MocA-like_dom"/>
</dbReference>
<dbReference type="Gene3D" id="3.30.360.10">
    <property type="entry name" value="Dihydrodipicolinate Reductase, domain 2"/>
    <property type="match status" value="1"/>
</dbReference>
<dbReference type="Pfam" id="PF01408">
    <property type="entry name" value="GFO_IDH_MocA"/>
    <property type="match status" value="1"/>
</dbReference>
<organism evidence="5 6">
    <name type="scientific">Streptomyces glomeratus</name>
    <dbReference type="NCBI Taxonomy" id="284452"/>
    <lineage>
        <taxon>Bacteria</taxon>
        <taxon>Bacillati</taxon>
        <taxon>Actinomycetota</taxon>
        <taxon>Actinomycetes</taxon>
        <taxon>Kitasatosporales</taxon>
        <taxon>Streptomycetaceae</taxon>
        <taxon>Streptomyces</taxon>
    </lineage>
</organism>
<dbReference type="PANTHER" id="PTHR22604:SF105">
    <property type="entry name" value="TRANS-1,2-DIHYDROBENZENE-1,2-DIOL DEHYDROGENASE"/>
    <property type="match status" value="1"/>
</dbReference>
<reference evidence="6" key="1">
    <citation type="journal article" date="2019" name="Int. J. Syst. Evol. Microbiol.">
        <title>The Global Catalogue of Microorganisms (GCM) 10K type strain sequencing project: providing services to taxonomists for standard genome sequencing and annotation.</title>
        <authorList>
            <consortium name="The Broad Institute Genomics Platform"/>
            <consortium name="The Broad Institute Genome Sequencing Center for Infectious Disease"/>
            <person name="Wu L."/>
            <person name="Ma J."/>
        </authorList>
    </citation>
    <scope>NUCLEOTIDE SEQUENCE [LARGE SCALE GENOMIC DNA]</scope>
    <source>
        <strain evidence="6">JCM 9091</strain>
    </source>
</reference>
<evidence type="ECO:0000256" key="2">
    <source>
        <dbReference type="ARBA" id="ARBA00023002"/>
    </source>
</evidence>
<sequence>MQRGWHTVPVSSDLRIGLLGAAAIAPSALIKPARHTPRVNVTAVAARDRTRAEAFARKHGVPVVHAGYDALLADPQVDAVYVPLPNGLHAEWTLKALEAGKHVLCEKPFTANRAEAERVADAADAAFARDGLVVMEAFHYRYHPLAERMREIVTSGELGKLRRVEAELCFPLPRFSDIRYDYALAGGATMDAGCYAVHVARLLGAGDPAVTSARMTTLRRDPRIDRAMTAELAFPKGVTGRVRASMWSRRLLSIRARAIGTDGELNVTNFAMPQLYHQVTIRAPRGSGGQVVRRERVPRNPSSYARQLEAFAAAVLDGGPVITSARDAVATMGVLDGIYRAGGLPLRGEKKDQAATP</sequence>
<dbReference type="Gene3D" id="3.40.50.720">
    <property type="entry name" value="NAD(P)-binding Rossmann-like Domain"/>
    <property type="match status" value="1"/>
</dbReference>
<evidence type="ECO:0000259" key="4">
    <source>
        <dbReference type="Pfam" id="PF22725"/>
    </source>
</evidence>
<dbReference type="SUPFAM" id="SSF55347">
    <property type="entry name" value="Glyceraldehyde-3-phosphate dehydrogenase-like, C-terminal domain"/>
    <property type="match status" value="1"/>
</dbReference>
<dbReference type="EMBL" id="BAAAUF010000030">
    <property type="protein sequence ID" value="GAA3050058.1"/>
    <property type="molecule type" value="Genomic_DNA"/>
</dbReference>
<feature type="domain" description="Gfo/Idh/MocA-like oxidoreductase N-terminal" evidence="3">
    <location>
        <begin position="14"/>
        <end position="125"/>
    </location>
</feature>
<dbReference type="Proteomes" id="UP001501532">
    <property type="component" value="Unassembled WGS sequence"/>
</dbReference>
<gene>
    <name evidence="5" type="ORF">GCM10010448_36330</name>
</gene>
<evidence type="ECO:0000313" key="5">
    <source>
        <dbReference type="EMBL" id="GAA3050058.1"/>
    </source>
</evidence>
<evidence type="ECO:0000256" key="1">
    <source>
        <dbReference type="ARBA" id="ARBA00010928"/>
    </source>
</evidence>
<name>A0ABP6LL76_9ACTN</name>
<feature type="domain" description="GFO/IDH/MocA-like oxidoreductase" evidence="4">
    <location>
        <begin position="148"/>
        <end position="265"/>
    </location>
</feature>
<comment type="caution">
    <text evidence="5">The sequence shown here is derived from an EMBL/GenBank/DDBJ whole genome shotgun (WGS) entry which is preliminary data.</text>
</comment>
<protein>
    <submittedName>
        <fullName evidence="5">Gfo/Idh/MocA family oxidoreductase</fullName>
    </submittedName>
</protein>
<accession>A0ABP6LL76</accession>
<dbReference type="InterPro" id="IPR050984">
    <property type="entry name" value="Gfo/Idh/MocA_domain"/>
</dbReference>
<dbReference type="Pfam" id="PF22725">
    <property type="entry name" value="GFO_IDH_MocA_C3"/>
    <property type="match status" value="1"/>
</dbReference>
<dbReference type="SUPFAM" id="SSF51735">
    <property type="entry name" value="NAD(P)-binding Rossmann-fold domains"/>
    <property type="match status" value="1"/>
</dbReference>
<keyword evidence="2" id="KW-0560">Oxidoreductase</keyword>
<proteinExistence type="inferred from homology"/>
<comment type="similarity">
    <text evidence="1">Belongs to the Gfo/Idh/MocA family.</text>
</comment>
<dbReference type="PANTHER" id="PTHR22604">
    <property type="entry name" value="OXIDOREDUCTASES"/>
    <property type="match status" value="1"/>
</dbReference>
<evidence type="ECO:0000313" key="6">
    <source>
        <dbReference type="Proteomes" id="UP001501532"/>
    </source>
</evidence>
<dbReference type="InterPro" id="IPR036291">
    <property type="entry name" value="NAD(P)-bd_dom_sf"/>
</dbReference>